<dbReference type="PANTHER" id="PTHR35316">
    <property type="entry name" value="28S RIBOSOMAL S34 PROTEIN"/>
    <property type="match status" value="1"/>
</dbReference>
<keyword evidence="2" id="KW-1185">Reference proteome</keyword>
<dbReference type="PANTHER" id="PTHR35316:SF1">
    <property type="entry name" value="28S RIBOSOMAL S34 PROTEIN"/>
    <property type="match status" value="1"/>
</dbReference>
<dbReference type="InterPro" id="IPR032053">
    <property type="entry name" value="Ribosomal_mS34"/>
</dbReference>
<reference evidence="1" key="1">
    <citation type="submission" date="2024-02" db="EMBL/GenBank/DDBJ databases">
        <authorList>
            <consortium name="ELIXIR-Norway"/>
            <consortium name="Elixir Norway"/>
        </authorList>
    </citation>
    <scope>NUCLEOTIDE SEQUENCE</scope>
</reference>
<sequence>MANVSKCLLMLRRSLATVSEANVAKKLTKADIRKSKTKNLFEVAKLLPNGGVGSKMAKTHWRPGSFYKVTEIKLYKAEGHGMAWGIYHQEGIEPGKLQKIGGANRRCWQHITEEAAQPSSTLEEEPQMNVNA</sequence>
<gene>
    <name evidence="1" type="ORF">CSSPJE1EN1_LOCUS17226</name>
</gene>
<accession>A0ABP0WY12</accession>
<dbReference type="Proteomes" id="UP001497444">
    <property type="component" value="Chromosome 4"/>
</dbReference>
<organism evidence="1 2">
    <name type="scientific">Sphagnum jensenii</name>
    <dbReference type="NCBI Taxonomy" id="128206"/>
    <lineage>
        <taxon>Eukaryota</taxon>
        <taxon>Viridiplantae</taxon>
        <taxon>Streptophyta</taxon>
        <taxon>Embryophyta</taxon>
        <taxon>Bryophyta</taxon>
        <taxon>Sphagnophytina</taxon>
        <taxon>Sphagnopsida</taxon>
        <taxon>Sphagnales</taxon>
        <taxon>Sphagnaceae</taxon>
        <taxon>Sphagnum</taxon>
    </lineage>
</organism>
<proteinExistence type="predicted"/>
<dbReference type="Pfam" id="PF16053">
    <property type="entry name" value="MRP-S34"/>
    <property type="match status" value="1"/>
</dbReference>
<evidence type="ECO:0000313" key="1">
    <source>
        <dbReference type="EMBL" id="CAK9271748.1"/>
    </source>
</evidence>
<protein>
    <submittedName>
        <fullName evidence="1">Uncharacterized protein</fullName>
    </submittedName>
</protein>
<evidence type="ECO:0000313" key="2">
    <source>
        <dbReference type="Proteomes" id="UP001497444"/>
    </source>
</evidence>
<dbReference type="EMBL" id="OZ020099">
    <property type="protein sequence ID" value="CAK9271748.1"/>
    <property type="molecule type" value="Genomic_DNA"/>
</dbReference>
<name>A0ABP0WY12_9BRYO</name>